<evidence type="ECO:0008006" key="3">
    <source>
        <dbReference type="Google" id="ProtNLM"/>
    </source>
</evidence>
<reference evidence="1" key="1">
    <citation type="submission" date="2022-12" db="EMBL/GenBank/DDBJ databases">
        <title>Chromosome-level genome assembly of the bean flower thrips Megalurothrips usitatus.</title>
        <authorList>
            <person name="Ma L."/>
            <person name="Liu Q."/>
            <person name="Li H."/>
            <person name="Cai W."/>
        </authorList>
    </citation>
    <scope>NUCLEOTIDE SEQUENCE</scope>
    <source>
        <strain evidence="1">Cailab_2022a</strain>
    </source>
</reference>
<dbReference type="Gene3D" id="3.40.50.1820">
    <property type="entry name" value="alpha/beta hydrolase"/>
    <property type="match status" value="1"/>
</dbReference>
<dbReference type="Proteomes" id="UP001075354">
    <property type="component" value="Chromosome 3"/>
</dbReference>
<gene>
    <name evidence="1" type="ORF">ONE63_006684</name>
</gene>
<organism evidence="1 2">
    <name type="scientific">Megalurothrips usitatus</name>
    <name type="common">bean blossom thrips</name>
    <dbReference type="NCBI Taxonomy" id="439358"/>
    <lineage>
        <taxon>Eukaryota</taxon>
        <taxon>Metazoa</taxon>
        <taxon>Ecdysozoa</taxon>
        <taxon>Arthropoda</taxon>
        <taxon>Hexapoda</taxon>
        <taxon>Insecta</taxon>
        <taxon>Pterygota</taxon>
        <taxon>Neoptera</taxon>
        <taxon>Paraneoptera</taxon>
        <taxon>Thysanoptera</taxon>
        <taxon>Terebrantia</taxon>
        <taxon>Thripoidea</taxon>
        <taxon>Thripidae</taxon>
        <taxon>Megalurothrips</taxon>
    </lineage>
</organism>
<dbReference type="EMBL" id="JAPTSV010000003">
    <property type="protein sequence ID" value="KAJ1529956.1"/>
    <property type="molecule type" value="Genomic_DNA"/>
</dbReference>
<dbReference type="SUPFAM" id="SSF53474">
    <property type="entry name" value="alpha/beta-Hydrolases"/>
    <property type="match status" value="1"/>
</dbReference>
<name>A0AAV7XY49_9NEOP</name>
<keyword evidence="2" id="KW-1185">Reference proteome</keyword>
<accession>A0AAV7XY49</accession>
<sequence>MTSHQPHGPYNVLGVGVSTVLALEVHRQLEAAGRRGVLFLVHGDVGTVARWAGTVRPFGGASAAPDREAQRGAETVAQLLEAVHAHDSDVGRPFEGSVHVVRTSVDDHQSLDENDPHVEVWTYNEHCLDNSVFARFINANIAYSQVAGQQDLRISIKKAPLL</sequence>
<proteinExistence type="predicted"/>
<comment type="caution">
    <text evidence="1">The sequence shown here is derived from an EMBL/GenBank/DDBJ whole genome shotgun (WGS) entry which is preliminary data.</text>
</comment>
<evidence type="ECO:0000313" key="2">
    <source>
        <dbReference type="Proteomes" id="UP001075354"/>
    </source>
</evidence>
<dbReference type="InterPro" id="IPR029058">
    <property type="entry name" value="AB_hydrolase_fold"/>
</dbReference>
<protein>
    <recommendedName>
        <fullName evidence="3">Fatty acid synthase-like</fullName>
    </recommendedName>
</protein>
<dbReference type="AlphaFoldDB" id="A0AAV7XY49"/>
<evidence type="ECO:0000313" key="1">
    <source>
        <dbReference type="EMBL" id="KAJ1529956.1"/>
    </source>
</evidence>